<reference evidence="2 3" key="1">
    <citation type="submission" date="2014-09" db="EMBL/GenBank/DDBJ databases">
        <title>Genome sequencing and annotation of Bacillus Okhensis strain Kh10-101T.</title>
        <authorList>
            <person name="Prakash J.S."/>
        </authorList>
    </citation>
    <scope>NUCLEOTIDE SEQUENCE [LARGE SCALE GENOMIC DNA]</scope>
    <source>
        <strain evidence="3">Kh10-101T</strain>
    </source>
</reference>
<accession>A0A0B0IIJ8</accession>
<dbReference type="RefSeq" id="WP_034630341.1">
    <property type="nucleotide sequence ID" value="NZ_JRJU01000018.1"/>
</dbReference>
<dbReference type="InterPro" id="IPR013096">
    <property type="entry name" value="Cupin_2"/>
</dbReference>
<feature type="domain" description="Cupin type-2" evidence="1">
    <location>
        <begin position="202"/>
        <end position="277"/>
    </location>
</feature>
<gene>
    <name evidence="2" type="ORF">LQ50_14665</name>
</gene>
<dbReference type="Gene3D" id="2.60.120.10">
    <property type="entry name" value="Jelly Rolls"/>
    <property type="match status" value="1"/>
</dbReference>
<dbReference type="Pfam" id="PF07883">
    <property type="entry name" value="Cupin_2"/>
    <property type="match status" value="1"/>
</dbReference>
<protein>
    <submittedName>
        <fullName evidence="2">Cupin</fullName>
    </submittedName>
</protein>
<dbReference type="InterPro" id="IPR014710">
    <property type="entry name" value="RmlC-like_jellyroll"/>
</dbReference>
<dbReference type="InterPro" id="IPR009078">
    <property type="entry name" value="Ferritin-like_SF"/>
</dbReference>
<dbReference type="EMBL" id="JRJU01000018">
    <property type="protein sequence ID" value="KHF39501.1"/>
    <property type="molecule type" value="Genomic_DNA"/>
</dbReference>
<dbReference type="InterPro" id="IPR052538">
    <property type="entry name" value="Flavonoid_dioxygenase-like"/>
</dbReference>
<dbReference type="STRING" id="333138.LQ50_14665"/>
<dbReference type="CDD" id="cd02223">
    <property type="entry name" value="cupin_Bh2720-like"/>
    <property type="match status" value="1"/>
</dbReference>
<dbReference type="eggNOG" id="COG0662">
    <property type="taxonomic scope" value="Bacteria"/>
</dbReference>
<dbReference type="SUPFAM" id="SSF47240">
    <property type="entry name" value="Ferritin-like"/>
    <property type="match status" value="1"/>
</dbReference>
<evidence type="ECO:0000313" key="2">
    <source>
        <dbReference type="EMBL" id="KHF39501.1"/>
    </source>
</evidence>
<dbReference type="AlphaFoldDB" id="A0A0B0IIJ8"/>
<dbReference type="Proteomes" id="UP000030832">
    <property type="component" value="Unassembled WGS sequence"/>
</dbReference>
<comment type="caution">
    <text evidence="2">The sequence shown here is derived from an EMBL/GenBank/DDBJ whole genome shotgun (WGS) entry which is preliminary data.</text>
</comment>
<dbReference type="PANTHER" id="PTHR43346">
    <property type="entry name" value="LIGAND BINDING DOMAIN PROTEIN, PUTATIVE (AFU_ORTHOLOGUE AFUA_6G14370)-RELATED"/>
    <property type="match status" value="1"/>
</dbReference>
<evidence type="ECO:0000259" key="1">
    <source>
        <dbReference type="Pfam" id="PF07883"/>
    </source>
</evidence>
<keyword evidence="3" id="KW-1185">Reference proteome</keyword>
<proteinExistence type="predicted"/>
<dbReference type="SUPFAM" id="SSF51182">
    <property type="entry name" value="RmlC-like cupins"/>
    <property type="match status" value="1"/>
</dbReference>
<evidence type="ECO:0000313" key="3">
    <source>
        <dbReference type="Proteomes" id="UP000030832"/>
    </source>
</evidence>
<name>A0A0B0IIJ8_9BACI</name>
<organism evidence="2 3">
    <name type="scientific">Halalkalibacter okhensis</name>
    <dbReference type="NCBI Taxonomy" id="333138"/>
    <lineage>
        <taxon>Bacteria</taxon>
        <taxon>Bacillati</taxon>
        <taxon>Bacillota</taxon>
        <taxon>Bacilli</taxon>
        <taxon>Bacillales</taxon>
        <taxon>Bacillaceae</taxon>
        <taxon>Halalkalibacter</taxon>
    </lineage>
</organism>
<sequence length="303" mass="35094">MYQMPKNSPHPIFDYKNHPTRSSSYLVRNGQDQHIETILSGVKRQASAIDLYRRLANTAPNQKHKTDLLQTLESKKAQLKHFTQFYGNLTGRHPEYQIDKLPFQHYKEGLQLAYNLEVEGCNDYQINYWHRNDPYIQNVLLWALQSDQENASRLLSLYEEEENYRLTDYGPEPFVVNIEEATKENSTFRTAIWTGEHLQVTLMSIEVGEDIGLERHPHVDQFLRIEDGQGLVQMGPSQDQLDFQTEAFDDFAIMIPAGTWHNVTNIGNKPLKLYSIYAPPEHPHGTVHETKAIAMAAEEDHHH</sequence>
<dbReference type="PANTHER" id="PTHR43346:SF1">
    <property type="entry name" value="QUERCETIN 2,3-DIOXYGENASE-RELATED"/>
    <property type="match status" value="1"/>
</dbReference>
<dbReference type="InterPro" id="IPR011051">
    <property type="entry name" value="RmlC_Cupin_sf"/>
</dbReference>